<dbReference type="Proteomes" id="UP000000844">
    <property type="component" value="Chromosome"/>
</dbReference>
<dbReference type="HOGENOM" id="CLU_127701_2_1_11"/>
<feature type="compositionally biased region" description="Basic and acidic residues" evidence="1">
    <location>
        <begin position="1"/>
        <end position="18"/>
    </location>
</feature>
<dbReference type="CDD" id="cd00093">
    <property type="entry name" value="HTH_XRE"/>
    <property type="match status" value="1"/>
</dbReference>
<feature type="compositionally biased region" description="Polar residues" evidence="1">
    <location>
        <begin position="160"/>
        <end position="169"/>
    </location>
</feature>
<evidence type="ECO:0000313" key="4">
    <source>
        <dbReference type="Proteomes" id="UP000000844"/>
    </source>
</evidence>
<feature type="region of interest" description="Disordered" evidence="1">
    <location>
        <begin position="142"/>
        <end position="169"/>
    </location>
</feature>
<dbReference type="InterPro" id="IPR010982">
    <property type="entry name" value="Lambda_DNA-bd_dom_sf"/>
</dbReference>
<evidence type="ECO:0000259" key="2">
    <source>
        <dbReference type="PROSITE" id="PS50943"/>
    </source>
</evidence>
<dbReference type="Gene3D" id="1.10.260.40">
    <property type="entry name" value="lambda repressor-like DNA-binding domains"/>
    <property type="match status" value="1"/>
</dbReference>
<name>D3PVU1_STANL</name>
<reference evidence="3 4" key="1">
    <citation type="journal article" date="2009" name="Stand. Genomic Sci.">
        <title>Complete genome sequence of Stackebrandtia nassauensis type strain (LLR-40K-21).</title>
        <authorList>
            <person name="Munk C."/>
            <person name="Lapidus A."/>
            <person name="Copeland A."/>
            <person name="Jando M."/>
            <person name="Mayilraj S."/>
            <person name="Glavina Del Rio T."/>
            <person name="Nolan M."/>
            <person name="Chen F."/>
            <person name="Lucas S."/>
            <person name="Tice H."/>
            <person name="Cheng J.F."/>
            <person name="Han C."/>
            <person name="Detter J.C."/>
            <person name="Bruce D."/>
            <person name="Goodwin L."/>
            <person name="Chain P."/>
            <person name="Pitluck S."/>
            <person name="Goker M."/>
            <person name="Ovchinikova G."/>
            <person name="Pati A."/>
            <person name="Ivanova N."/>
            <person name="Mavromatis K."/>
            <person name="Chen A."/>
            <person name="Palaniappan K."/>
            <person name="Land M."/>
            <person name="Hauser L."/>
            <person name="Chang Y.J."/>
            <person name="Jeffries C.D."/>
            <person name="Bristow J."/>
            <person name="Eisen J.A."/>
            <person name="Markowitz V."/>
            <person name="Hugenholtz P."/>
            <person name="Kyrpides N.C."/>
            <person name="Klenk H.P."/>
        </authorList>
    </citation>
    <scope>NUCLEOTIDE SEQUENCE [LARGE SCALE GENOMIC DNA]</scope>
    <source>
        <strain evidence="4">DSM 44728 / CIP 108903 / NRRL B-16338 / NBRC 102104 / LLR-40K-21</strain>
    </source>
</reference>
<dbReference type="OrthoDB" id="2679623at2"/>
<accession>D3PVU1</accession>
<dbReference type="InterPro" id="IPR001387">
    <property type="entry name" value="Cro/C1-type_HTH"/>
</dbReference>
<dbReference type="SUPFAM" id="SSF47413">
    <property type="entry name" value="lambda repressor-like DNA-binding domains"/>
    <property type="match status" value="1"/>
</dbReference>
<protein>
    <submittedName>
        <fullName evidence="3">Putative transcriptional regulator, XRE family</fullName>
    </submittedName>
</protein>
<evidence type="ECO:0000256" key="1">
    <source>
        <dbReference type="SAM" id="MobiDB-lite"/>
    </source>
</evidence>
<dbReference type="GO" id="GO:0003677">
    <property type="term" value="F:DNA binding"/>
    <property type="evidence" value="ECO:0007669"/>
    <property type="project" value="InterPro"/>
</dbReference>
<feature type="domain" description="HTH cro/C1-type" evidence="2">
    <location>
        <begin position="52"/>
        <end position="87"/>
    </location>
</feature>
<dbReference type="KEGG" id="sna:Snas_5430"/>
<feature type="region of interest" description="Disordered" evidence="1">
    <location>
        <begin position="1"/>
        <end position="20"/>
    </location>
</feature>
<dbReference type="AlphaFoldDB" id="D3PVU1"/>
<keyword evidence="4" id="KW-1185">Reference proteome</keyword>
<evidence type="ECO:0000313" key="3">
    <source>
        <dbReference type="EMBL" id="ADD45062.1"/>
    </source>
</evidence>
<dbReference type="eggNOG" id="ENOG5033IQH">
    <property type="taxonomic scope" value="Bacteria"/>
</dbReference>
<organism evidence="3 4">
    <name type="scientific">Stackebrandtia nassauensis (strain DSM 44728 / CIP 108903 / NRRL B-16338 / NBRC 102104 / LLR-40K-21)</name>
    <dbReference type="NCBI Taxonomy" id="446470"/>
    <lineage>
        <taxon>Bacteria</taxon>
        <taxon>Bacillati</taxon>
        <taxon>Actinomycetota</taxon>
        <taxon>Actinomycetes</taxon>
        <taxon>Glycomycetales</taxon>
        <taxon>Glycomycetaceae</taxon>
        <taxon>Stackebrandtia</taxon>
    </lineage>
</organism>
<dbReference type="STRING" id="446470.Snas_5430"/>
<proteinExistence type="predicted"/>
<dbReference type="EMBL" id="CP001778">
    <property type="protein sequence ID" value="ADD45062.1"/>
    <property type="molecule type" value="Genomic_DNA"/>
</dbReference>
<dbReference type="RefSeq" id="WP_013020633.1">
    <property type="nucleotide sequence ID" value="NC_013947.1"/>
</dbReference>
<sequence>MNDPRNHSSNSDHDDAHSGRGRLARRLDALFVNQGVSNSKVADDLTNAGVKVSHGYLSLLRRDQRDDPSYRLLQALADYFGVTTEYFSGPDPDYQDNEVAAVMEIANAERVRAIAHHASGLSPESVELIQLMIAKARAAEGLPPIEAKAPRSENAGNDPDVSSSENPAT</sequence>
<gene>
    <name evidence="3" type="ordered locus">Snas_5430</name>
</gene>
<dbReference type="PROSITE" id="PS50943">
    <property type="entry name" value="HTH_CROC1"/>
    <property type="match status" value="1"/>
</dbReference>